<dbReference type="Pfam" id="PF17853">
    <property type="entry name" value="GGDEF_2"/>
    <property type="match status" value="1"/>
</dbReference>
<name>A0ABV9RRR8_9PSEU</name>
<feature type="domain" description="PucR C-terminal helix-turn-helix" evidence="2">
    <location>
        <begin position="336"/>
        <end position="392"/>
    </location>
</feature>
<dbReference type="Pfam" id="PF13556">
    <property type="entry name" value="HTH_30"/>
    <property type="match status" value="1"/>
</dbReference>
<dbReference type="Gene3D" id="1.10.10.2840">
    <property type="entry name" value="PucR C-terminal helix-turn-helix domain"/>
    <property type="match status" value="1"/>
</dbReference>
<feature type="domain" description="CdaR GGDEF-like" evidence="4">
    <location>
        <begin position="184"/>
        <end position="285"/>
    </location>
</feature>
<dbReference type="InterPro" id="IPR025751">
    <property type="entry name" value="RsbRD_N_dom"/>
</dbReference>
<sequence>MVAPTTTVSPVPPLPLPAELVEIVRGQLHRLPELADQLASLLGEKDEFYRRLDASAPRELRKVCEVNLGRAFDAFVEARAVDLETVRKTGRAQARLGIPLSAVLRAFRLAGTFAYEGIIDRVAPPRVLTPEQLIPVNAMIWQIIDACSDVIADAYTEVATESARYDEKARLAVVDSLLAGRFTKPEEFEDAARVLRLPTAGPFVVVYGDSAAAHGLSRVAEFGDLRSVWRRLPDGEVGVVAVGRSADLRALRKALAATDSAVGVSPPVAGLPLVPAALGRARIARACLAPGETGVIGFGERPVSTLVAGAPNLARELARDVLADLLALPAAERDVLLATLQAWFTEHGSARDAAERLFVHPNTVRYRIRRVHELTGRDLSDPRGIAELYLAVESVRLSG</sequence>
<accession>A0ABV9RRR8</accession>
<evidence type="ECO:0000259" key="2">
    <source>
        <dbReference type="Pfam" id="PF13556"/>
    </source>
</evidence>
<protein>
    <submittedName>
        <fullName evidence="5">PucR family transcriptional regulator</fullName>
    </submittedName>
</protein>
<dbReference type="InterPro" id="IPR051448">
    <property type="entry name" value="CdaR-like_regulators"/>
</dbReference>
<comment type="similarity">
    <text evidence="1">Belongs to the CdaR family.</text>
</comment>
<reference evidence="6" key="1">
    <citation type="journal article" date="2019" name="Int. J. Syst. Evol. Microbiol.">
        <title>The Global Catalogue of Microorganisms (GCM) 10K type strain sequencing project: providing services to taxonomists for standard genome sequencing and annotation.</title>
        <authorList>
            <consortium name="The Broad Institute Genomics Platform"/>
            <consortium name="The Broad Institute Genome Sequencing Center for Infectious Disease"/>
            <person name="Wu L."/>
            <person name="Ma J."/>
        </authorList>
    </citation>
    <scope>NUCLEOTIDE SEQUENCE [LARGE SCALE GENOMIC DNA]</scope>
    <source>
        <strain evidence="6">ZS-22-S1</strain>
    </source>
</reference>
<comment type="caution">
    <text evidence="5">The sequence shown here is derived from an EMBL/GenBank/DDBJ whole genome shotgun (WGS) entry which is preliminary data.</text>
</comment>
<dbReference type="InterPro" id="IPR025736">
    <property type="entry name" value="PucR_C-HTH_dom"/>
</dbReference>
<evidence type="ECO:0000256" key="1">
    <source>
        <dbReference type="ARBA" id="ARBA00006754"/>
    </source>
</evidence>
<evidence type="ECO:0000313" key="5">
    <source>
        <dbReference type="EMBL" id="MFC4851992.1"/>
    </source>
</evidence>
<organism evidence="5 6">
    <name type="scientific">Actinophytocola glycyrrhizae</name>
    <dbReference type="NCBI Taxonomy" id="2044873"/>
    <lineage>
        <taxon>Bacteria</taxon>
        <taxon>Bacillati</taxon>
        <taxon>Actinomycetota</taxon>
        <taxon>Actinomycetes</taxon>
        <taxon>Pseudonocardiales</taxon>
        <taxon>Pseudonocardiaceae</taxon>
    </lineage>
</organism>
<dbReference type="PANTHER" id="PTHR33744:SF1">
    <property type="entry name" value="DNA-BINDING TRANSCRIPTIONAL ACTIVATOR ADER"/>
    <property type="match status" value="1"/>
</dbReference>
<gene>
    <name evidence="5" type="ORF">ACFPCV_00650</name>
</gene>
<dbReference type="PANTHER" id="PTHR33744">
    <property type="entry name" value="CARBOHYDRATE DIACID REGULATOR"/>
    <property type="match status" value="1"/>
</dbReference>
<dbReference type="Pfam" id="PF14361">
    <property type="entry name" value="RsbRD_N"/>
    <property type="match status" value="1"/>
</dbReference>
<dbReference type="EMBL" id="JBHSIS010000002">
    <property type="protein sequence ID" value="MFC4851992.1"/>
    <property type="molecule type" value="Genomic_DNA"/>
</dbReference>
<dbReference type="InterPro" id="IPR042070">
    <property type="entry name" value="PucR_C-HTH_sf"/>
</dbReference>
<dbReference type="InterPro" id="IPR041522">
    <property type="entry name" value="CdaR_GGDEF"/>
</dbReference>
<evidence type="ECO:0000259" key="3">
    <source>
        <dbReference type="Pfam" id="PF14361"/>
    </source>
</evidence>
<proteinExistence type="inferred from homology"/>
<dbReference type="RefSeq" id="WP_378053290.1">
    <property type="nucleotide sequence ID" value="NZ_JBHSIS010000002.1"/>
</dbReference>
<feature type="domain" description="RsbT co-antagonist protein RsbRD N-terminal" evidence="3">
    <location>
        <begin position="32"/>
        <end position="170"/>
    </location>
</feature>
<keyword evidence="6" id="KW-1185">Reference proteome</keyword>
<evidence type="ECO:0000313" key="6">
    <source>
        <dbReference type="Proteomes" id="UP001595859"/>
    </source>
</evidence>
<dbReference type="Proteomes" id="UP001595859">
    <property type="component" value="Unassembled WGS sequence"/>
</dbReference>
<evidence type="ECO:0000259" key="4">
    <source>
        <dbReference type="Pfam" id="PF17853"/>
    </source>
</evidence>